<accession>A0ACC1HS84</accession>
<name>A0ACC1HS84_9FUNG</name>
<dbReference type="Proteomes" id="UP001145114">
    <property type="component" value="Unassembled WGS sequence"/>
</dbReference>
<protein>
    <submittedName>
        <fullName evidence="1">Uncharacterized protein</fullName>
    </submittedName>
</protein>
<dbReference type="EMBL" id="JAMZIH010000560">
    <property type="protein sequence ID" value="KAJ1679161.1"/>
    <property type="molecule type" value="Genomic_DNA"/>
</dbReference>
<sequence>MVLRFKGVAEGAVLAVATVKRLVADRSIWLPMARTMGEALAVVYALYLVAHVFIYIPLYIVQSGSRVIAATLGYDAPTAETARRFGVPMTPRAILQWLAETVPFLALDLVVHLNPGMMEVVFFAALRAVDPIYTQVLLARPKKRHIVSELVFSLRRSMRRFGMALGVVVLGRLPVIGQLALPAANLYVFSKVVGYPAAAGMATVSLAMPAVRQWAMFAFQSVMAMSTFSRDVFKPYFRRVAMKPKDQVKWYKQHESELVGFLLPFYLLTETPWAGAIFYVLAQAAAALYIAQRMKLENILLKQHSE</sequence>
<comment type="caution">
    <text evidence="1">The sequence shown here is derived from an EMBL/GenBank/DDBJ whole genome shotgun (WGS) entry which is preliminary data.</text>
</comment>
<reference evidence="1" key="1">
    <citation type="submission" date="2022-06" db="EMBL/GenBank/DDBJ databases">
        <title>Phylogenomic reconstructions and comparative analyses of Kickxellomycotina fungi.</title>
        <authorList>
            <person name="Reynolds N.K."/>
            <person name="Stajich J.E."/>
            <person name="Barry K."/>
            <person name="Grigoriev I.V."/>
            <person name="Crous P."/>
            <person name="Smith M.E."/>
        </authorList>
    </citation>
    <scope>NUCLEOTIDE SEQUENCE</scope>
    <source>
        <strain evidence="1">RSA 2271</strain>
    </source>
</reference>
<organism evidence="1 2">
    <name type="scientific">Spiromyces aspiralis</name>
    <dbReference type="NCBI Taxonomy" id="68401"/>
    <lineage>
        <taxon>Eukaryota</taxon>
        <taxon>Fungi</taxon>
        <taxon>Fungi incertae sedis</taxon>
        <taxon>Zoopagomycota</taxon>
        <taxon>Kickxellomycotina</taxon>
        <taxon>Kickxellomycetes</taxon>
        <taxon>Kickxellales</taxon>
        <taxon>Kickxellaceae</taxon>
        <taxon>Spiromyces</taxon>
    </lineage>
</organism>
<evidence type="ECO:0000313" key="1">
    <source>
        <dbReference type="EMBL" id="KAJ1679161.1"/>
    </source>
</evidence>
<keyword evidence="2" id="KW-1185">Reference proteome</keyword>
<evidence type="ECO:0000313" key="2">
    <source>
        <dbReference type="Proteomes" id="UP001145114"/>
    </source>
</evidence>
<gene>
    <name evidence="1" type="ORF">EV182_002609</name>
</gene>
<proteinExistence type="predicted"/>